<comment type="caution">
    <text evidence="1">The sequence shown here is derived from an EMBL/GenBank/DDBJ whole genome shotgun (WGS) entry which is preliminary data.</text>
</comment>
<gene>
    <name evidence="1" type="ORF">niasHT_031863</name>
</gene>
<name>A0ABD2HUY4_9BILA</name>
<protein>
    <recommendedName>
        <fullName evidence="3">Sulfotransferase</fullName>
    </recommendedName>
</protein>
<dbReference type="InterPro" id="IPR007669">
    <property type="entry name" value="Chst-1-like"/>
</dbReference>
<dbReference type="Pfam" id="PF03567">
    <property type="entry name" value="Sulfotransfer_2"/>
    <property type="match status" value="1"/>
</dbReference>
<evidence type="ECO:0000313" key="2">
    <source>
        <dbReference type="Proteomes" id="UP001620626"/>
    </source>
</evidence>
<accession>A0ABD2HUY4</accession>
<dbReference type="EMBL" id="JBICBT010001358">
    <property type="protein sequence ID" value="KAL3071499.1"/>
    <property type="molecule type" value="Genomic_DNA"/>
</dbReference>
<organism evidence="1 2">
    <name type="scientific">Heterodera trifolii</name>
    <dbReference type="NCBI Taxonomy" id="157864"/>
    <lineage>
        <taxon>Eukaryota</taxon>
        <taxon>Metazoa</taxon>
        <taxon>Ecdysozoa</taxon>
        <taxon>Nematoda</taxon>
        <taxon>Chromadorea</taxon>
        <taxon>Rhabditida</taxon>
        <taxon>Tylenchina</taxon>
        <taxon>Tylenchomorpha</taxon>
        <taxon>Tylenchoidea</taxon>
        <taxon>Heteroderidae</taxon>
        <taxon>Heteroderinae</taxon>
        <taxon>Heterodera</taxon>
    </lineage>
</organism>
<proteinExistence type="predicted"/>
<dbReference type="AlphaFoldDB" id="A0ABD2HUY4"/>
<dbReference type="PANTHER" id="PTHR22900:SF5">
    <property type="entry name" value="PROTEIN CBG14245"/>
    <property type="match status" value="1"/>
</dbReference>
<evidence type="ECO:0000313" key="1">
    <source>
        <dbReference type="EMBL" id="KAL3071499.1"/>
    </source>
</evidence>
<dbReference type="PANTHER" id="PTHR22900">
    <property type="entry name" value="PROTEIN CBG14245-RELATED"/>
    <property type="match status" value="1"/>
</dbReference>
<reference evidence="1 2" key="1">
    <citation type="submission" date="2024-10" db="EMBL/GenBank/DDBJ databases">
        <authorList>
            <person name="Kim D."/>
        </authorList>
    </citation>
    <scope>NUCLEOTIDE SEQUENCE [LARGE SCALE GENOMIC DNA]</scope>
    <source>
        <strain evidence="1">BH-2024</strain>
    </source>
</reference>
<sequence length="353" mass="40762">MPTKITINPTTGVHMPTKIEYEVDIDNPELLLGMNTQPLPTKSHFGTFNEDWDSICGSDGQQQQCVRKFDGKFQRNVFIPSLKLAGCLIAKNSNIFLETLFCYFANMNKLNTTNIDYILFNLPRIKKMFCYVETPYYSELSMEELVTNVTRTKDPTNELQLWKMVALVRDPIERFIAGFVDKCFQAPLYRPEDTGGRQYCNGCGPNLTCFVMTEYEKMLNHSSSNLSFVPTSEDAHFFPQNWLCPFQRINFTLIKYKSLAKAEDEQNFTDQFVAFLANIPSLSNETIEFVRAQAGLKLGHHTSGSTAYKFVKKRLYESPFLMEFLVRMFYWDFKVLGFPLPKLFETSSDKILN</sequence>
<dbReference type="Proteomes" id="UP001620626">
    <property type="component" value="Unassembled WGS sequence"/>
</dbReference>
<evidence type="ECO:0008006" key="3">
    <source>
        <dbReference type="Google" id="ProtNLM"/>
    </source>
</evidence>
<keyword evidence="2" id="KW-1185">Reference proteome</keyword>
<dbReference type="InterPro" id="IPR005331">
    <property type="entry name" value="Sulfotransferase"/>
</dbReference>